<evidence type="ECO:0000259" key="1">
    <source>
        <dbReference type="PROSITE" id="PS50157"/>
    </source>
</evidence>
<dbReference type="SMART" id="SM00355">
    <property type="entry name" value="ZnF_C2H2"/>
    <property type="match status" value="2"/>
</dbReference>
<accession>A0A075MWA3</accession>
<dbReference type="AlphaFoldDB" id="A0A075MWA3"/>
<dbReference type="eggNOG" id="arCOG06947">
    <property type="taxonomic scope" value="Archaea"/>
</dbReference>
<name>A0A075MWA3_9ARCH</name>
<gene>
    <name evidence="2" type="ORF">NTE_01501</name>
</gene>
<dbReference type="OrthoDB" id="11760at2157"/>
<feature type="domain" description="C2H2-type" evidence="1">
    <location>
        <begin position="41"/>
        <end position="69"/>
    </location>
</feature>
<feature type="domain" description="C2H2-type" evidence="1">
    <location>
        <begin position="13"/>
        <end position="36"/>
    </location>
</feature>
<dbReference type="Gene3D" id="3.30.160.60">
    <property type="entry name" value="Classic Zinc Finger"/>
    <property type="match status" value="1"/>
</dbReference>
<keyword evidence="3" id="KW-1185">Reference proteome</keyword>
<dbReference type="HOGENOM" id="CLU_184933_0_0_2"/>
<dbReference type="Proteomes" id="UP000028194">
    <property type="component" value="Chromosome"/>
</dbReference>
<proteinExistence type="predicted"/>
<dbReference type="Pfam" id="PF00096">
    <property type="entry name" value="zf-C2H2"/>
    <property type="match status" value="1"/>
</dbReference>
<protein>
    <submittedName>
        <fullName evidence="2">C2H2 type zinc finger protein</fullName>
    </submittedName>
</protein>
<evidence type="ECO:0000313" key="2">
    <source>
        <dbReference type="EMBL" id="AIF83564.1"/>
    </source>
</evidence>
<dbReference type="InterPro" id="IPR013087">
    <property type="entry name" value="Znf_C2H2_type"/>
</dbReference>
<dbReference type="KEGG" id="nev:NTE_01501"/>
<dbReference type="SUPFAM" id="SSF57667">
    <property type="entry name" value="beta-beta-alpha zinc fingers"/>
    <property type="match status" value="1"/>
</dbReference>
<sequence length="81" mass="9872">MCNNFCVLLGKKFSCDQCPARFENYDDLIKHAREVHHHAIVRCQDCGKEFIHEKDRLHHVRQEHVKKTRFRENKNLYRHDV</sequence>
<dbReference type="EMBL" id="CP007174">
    <property type="protein sequence ID" value="AIF83564.1"/>
    <property type="molecule type" value="Genomic_DNA"/>
</dbReference>
<reference evidence="2 3" key="1">
    <citation type="journal article" date="2014" name="PLoS ONE">
        <title>Genome Sequence of Candidatus Nitrososphaera evergladensis from Group I.1b Enriched from Everglades Soil Reveals Novel Genomic Features of the Ammonia-Oxidizing Archaea.</title>
        <authorList>
            <person name="Zhalnina K.V."/>
            <person name="Dias R."/>
            <person name="Leonard M.T."/>
            <person name="Dorr de Quadros P."/>
            <person name="Camargo F.A."/>
            <person name="Drew J.C."/>
            <person name="Farmerie W.G."/>
            <person name="Daroub S.H."/>
            <person name="Triplett E.W."/>
        </authorList>
    </citation>
    <scope>NUCLEOTIDE SEQUENCE [LARGE SCALE GENOMIC DNA]</scope>
    <source>
        <strain evidence="2 3">SR1</strain>
    </source>
</reference>
<dbReference type="Pfam" id="PF13894">
    <property type="entry name" value="zf-C2H2_4"/>
    <property type="match status" value="1"/>
</dbReference>
<dbReference type="PROSITE" id="PS00028">
    <property type="entry name" value="ZINC_FINGER_C2H2_1"/>
    <property type="match status" value="1"/>
</dbReference>
<evidence type="ECO:0000313" key="3">
    <source>
        <dbReference type="Proteomes" id="UP000028194"/>
    </source>
</evidence>
<dbReference type="PROSITE" id="PS50157">
    <property type="entry name" value="ZINC_FINGER_C2H2_2"/>
    <property type="match status" value="2"/>
</dbReference>
<dbReference type="InterPro" id="IPR036236">
    <property type="entry name" value="Znf_C2H2_sf"/>
</dbReference>
<organism evidence="2 3">
    <name type="scientific">Candidatus Nitrososphaera evergladensis SR1</name>
    <dbReference type="NCBI Taxonomy" id="1459636"/>
    <lineage>
        <taxon>Archaea</taxon>
        <taxon>Nitrososphaerota</taxon>
        <taxon>Nitrososphaeria</taxon>
        <taxon>Nitrososphaerales</taxon>
        <taxon>Nitrososphaeraceae</taxon>
        <taxon>Nitrososphaera</taxon>
    </lineage>
</organism>